<evidence type="ECO:0000313" key="2">
    <source>
        <dbReference type="Proteomes" id="UP000289437"/>
    </source>
</evidence>
<comment type="caution">
    <text evidence="1">The sequence shown here is derived from an EMBL/GenBank/DDBJ whole genome shotgun (WGS) entry which is preliminary data.</text>
</comment>
<dbReference type="AlphaFoldDB" id="A0A4Q0T2R4"/>
<gene>
    <name evidence="1" type="ORF">GRAN_2718</name>
</gene>
<organism evidence="1 2">
    <name type="scientific">Granulicella sibirica</name>
    <dbReference type="NCBI Taxonomy" id="2479048"/>
    <lineage>
        <taxon>Bacteria</taxon>
        <taxon>Pseudomonadati</taxon>
        <taxon>Acidobacteriota</taxon>
        <taxon>Terriglobia</taxon>
        <taxon>Terriglobales</taxon>
        <taxon>Acidobacteriaceae</taxon>
        <taxon>Granulicella</taxon>
    </lineage>
</organism>
<dbReference type="Proteomes" id="UP000289437">
    <property type="component" value="Unassembled WGS sequence"/>
</dbReference>
<dbReference type="EMBL" id="RDSM01000002">
    <property type="protein sequence ID" value="RXH55861.1"/>
    <property type="molecule type" value="Genomic_DNA"/>
</dbReference>
<sequence length="198" mass="19223">MGAQAAPTMLHIEILEGEGALNNIRQRDAREPVVQITDENHKPVSSVAVLFLIHSGSGGAGATFGGQSLALTVTTGPDGIARAASMQLAKSPGSFTIGVTATLGTVVATSVIHESSVLTALSSTAAGSSAGAAGSSAGATVATHTILGMSKLVFVAVGSAVVAGVVVGVVEGTKSTGTSLTLGQGTISASTPARGSSR</sequence>
<accession>A0A4Q0T2R4</accession>
<keyword evidence="2" id="KW-1185">Reference proteome</keyword>
<reference evidence="1 2" key="1">
    <citation type="submission" date="2018-11" db="EMBL/GenBank/DDBJ databases">
        <authorList>
            <person name="Mardanov A.V."/>
            <person name="Ravin N.V."/>
            <person name="Dedysh S.N."/>
        </authorList>
    </citation>
    <scope>NUCLEOTIDE SEQUENCE [LARGE SCALE GENOMIC DNA]</scope>
    <source>
        <strain evidence="1 2">AF10</strain>
    </source>
</reference>
<protein>
    <submittedName>
        <fullName evidence="1">Putative Bacterial Ig-like domain (Group 1)</fullName>
    </submittedName>
</protein>
<proteinExistence type="predicted"/>
<reference evidence="2" key="2">
    <citation type="submission" date="2019-02" db="EMBL/GenBank/DDBJ databases">
        <title>Granulicella sibirica sp. nov., a psychrotolerant acidobacterium isolated from an organic soil layer in forested tundra, West Siberia.</title>
        <authorList>
            <person name="Oshkin I.Y."/>
            <person name="Kulichevskaya I.S."/>
            <person name="Rijpstra W.I.C."/>
            <person name="Sinninghe Damste J.S."/>
            <person name="Rakitin A.L."/>
            <person name="Ravin N.V."/>
            <person name="Dedysh S.N."/>
        </authorList>
    </citation>
    <scope>NUCLEOTIDE SEQUENCE [LARGE SCALE GENOMIC DNA]</scope>
    <source>
        <strain evidence="2">AF10</strain>
    </source>
</reference>
<evidence type="ECO:0000313" key="1">
    <source>
        <dbReference type="EMBL" id="RXH55861.1"/>
    </source>
</evidence>
<name>A0A4Q0T2R4_9BACT</name>